<keyword evidence="3" id="KW-1185">Reference proteome</keyword>
<comment type="caution">
    <text evidence="2">The sequence shown here is derived from an EMBL/GenBank/DDBJ whole genome shotgun (WGS) entry which is preliminary data.</text>
</comment>
<accession>A0A2Z6RC77</accession>
<feature type="region of interest" description="Disordered" evidence="1">
    <location>
        <begin position="1"/>
        <end position="20"/>
    </location>
</feature>
<dbReference type="AlphaFoldDB" id="A0A2Z6RC77"/>
<evidence type="ECO:0000313" key="2">
    <source>
        <dbReference type="EMBL" id="GBB90178.1"/>
    </source>
</evidence>
<dbReference type="Proteomes" id="UP000247702">
    <property type="component" value="Unassembled WGS sequence"/>
</dbReference>
<proteinExistence type="predicted"/>
<protein>
    <submittedName>
        <fullName evidence="2">Uncharacterized protein</fullName>
    </submittedName>
</protein>
<gene>
    <name evidence="2" type="ORF">RclHR1_17060002</name>
</gene>
<evidence type="ECO:0000256" key="1">
    <source>
        <dbReference type="SAM" id="MobiDB-lite"/>
    </source>
</evidence>
<name>A0A2Z6RC77_9GLOM</name>
<reference evidence="2 3" key="1">
    <citation type="submission" date="2017-11" db="EMBL/GenBank/DDBJ databases">
        <title>The genome of Rhizophagus clarus HR1 reveals common genetic basis of auxotrophy among arbuscular mycorrhizal fungi.</title>
        <authorList>
            <person name="Kobayashi Y."/>
        </authorList>
    </citation>
    <scope>NUCLEOTIDE SEQUENCE [LARGE SCALE GENOMIC DNA]</scope>
    <source>
        <strain evidence="2 3">HR1</strain>
    </source>
</reference>
<dbReference type="EMBL" id="BEXD01000787">
    <property type="protein sequence ID" value="GBB90178.1"/>
    <property type="molecule type" value="Genomic_DNA"/>
</dbReference>
<organism evidence="2 3">
    <name type="scientific">Rhizophagus clarus</name>
    <dbReference type="NCBI Taxonomy" id="94130"/>
    <lineage>
        <taxon>Eukaryota</taxon>
        <taxon>Fungi</taxon>
        <taxon>Fungi incertae sedis</taxon>
        <taxon>Mucoromycota</taxon>
        <taxon>Glomeromycotina</taxon>
        <taxon>Glomeromycetes</taxon>
        <taxon>Glomerales</taxon>
        <taxon>Glomeraceae</taxon>
        <taxon>Rhizophagus</taxon>
    </lineage>
</organism>
<evidence type="ECO:0000313" key="3">
    <source>
        <dbReference type="Proteomes" id="UP000247702"/>
    </source>
</evidence>
<sequence>MGESKGTKETMGESKGTKETMGESKTNLFINYFKHYLQIVRMEQVTDFNQEVNEQIIDFNQVADKQEADDREADDREVTSRQNKLNILEFVLGINRDMKNLGIKSLNLISDQEAVIDSNEFRNFKILLNKKEEIQSLQTASIAPGSSSISSLTARNARPILYAQAIEMAKNLYELLLHIDNLPTTPPTMNPININVKLYIQKLLEKLSTLTKEEFKAEIENQTDKDFLIIYNLRKEEEEEEEEVIDFQSELNFPEIISEKDLLKCDDFDTIKENTIKMLITHLIKVYDRLLDEHIETEIRRRRLFRGYVNFLVLHRKIEIYCNLYKVRVKGETIKNQANKKIIEYNSGSRKFNNTRDISTIIKTGKRIKSLVGLANREWGIIDAFPNLEINFFKSTLSTARYEIWLKLVKTGHIITEEEGQAIYNHKKNLEQQKRKENFLRIHETVKMEDCDTDSPKYFPDSENDE</sequence>